<evidence type="ECO:0000259" key="2">
    <source>
        <dbReference type="Pfam" id="PF08719"/>
    </source>
</evidence>
<dbReference type="NCBIfam" id="TIGR02464">
    <property type="entry name" value="ribofla_fusion"/>
    <property type="match status" value="1"/>
</dbReference>
<feature type="region of interest" description="Disordered" evidence="1">
    <location>
        <begin position="322"/>
        <end position="356"/>
    </location>
</feature>
<organism evidence="3">
    <name type="scientific">Alexandrium catenella</name>
    <name type="common">Red tide dinoflagellate</name>
    <name type="synonym">Gonyaulax catenella</name>
    <dbReference type="NCBI Taxonomy" id="2925"/>
    <lineage>
        <taxon>Eukaryota</taxon>
        <taxon>Sar</taxon>
        <taxon>Alveolata</taxon>
        <taxon>Dinophyceae</taxon>
        <taxon>Gonyaulacales</taxon>
        <taxon>Pyrocystaceae</taxon>
        <taxon>Alexandrium</taxon>
    </lineage>
</organism>
<name>A0A7S1QIY4_ALECA</name>
<dbReference type="Pfam" id="PF08719">
    <property type="entry name" value="NADAR"/>
    <property type="match status" value="1"/>
</dbReference>
<dbReference type="AlphaFoldDB" id="A0A7S1QIY4"/>
<dbReference type="CDD" id="cd15457">
    <property type="entry name" value="NADAR"/>
    <property type="match status" value="1"/>
</dbReference>
<sequence>MATVVVQMITCDRVGGQTLPVDVATPLTASSIVAAAAKKFKSVNKQSRVYHGLTGTELNGDVHLEDLSGSCVVLGSKAGWKGAEKLASSHQSAQQRAAEAAAAGPASEEAAPLIQDTSATLLEAAREERCQGVVLFWKDTQDNGYLSNWAPSPFVVDGTRYNCAEQWIMASKARACGDAEVLGMIMQSTSPRKQKGLGRSLSASTVHRVWTLQAKWRTQLLGARAKFQQNEALAVRLLRTGQKPIAEASPSDRIFGIGLAPSDPSAQDPANWRGENLLGRALAQVREELRSLVLSQPPGFEGDLGSLLEGVGPGAFAEVRLEAEREAQAADAGSDLSAEEELEAEGSDPEMVSDGA</sequence>
<feature type="compositionally biased region" description="Acidic residues" evidence="1">
    <location>
        <begin position="337"/>
        <end position="348"/>
    </location>
</feature>
<dbReference type="Gene3D" id="1.10.357.40">
    <property type="entry name" value="YbiA-like"/>
    <property type="match status" value="1"/>
</dbReference>
<evidence type="ECO:0000313" key="3">
    <source>
        <dbReference type="EMBL" id="CAD9140322.1"/>
    </source>
</evidence>
<protein>
    <recommendedName>
        <fullName evidence="2">NADAR domain-containing protein</fullName>
    </recommendedName>
</protein>
<gene>
    <name evidence="3" type="ORF">ACAT0790_LOCUS26604</name>
</gene>
<dbReference type="SUPFAM" id="SSF143990">
    <property type="entry name" value="YbiA-like"/>
    <property type="match status" value="1"/>
</dbReference>
<reference evidence="3" key="1">
    <citation type="submission" date="2021-01" db="EMBL/GenBank/DDBJ databases">
        <authorList>
            <person name="Corre E."/>
            <person name="Pelletier E."/>
            <person name="Niang G."/>
            <person name="Scheremetjew M."/>
            <person name="Finn R."/>
            <person name="Kale V."/>
            <person name="Holt S."/>
            <person name="Cochrane G."/>
            <person name="Meng A."/>
            <person name="Brown T."/>
            <person name="Cohen L."/>
        </authorList>
    </citation>
    <scope>NUCLEOTIDE SEQUENCE</scope>
    <source>
        <strain evidence="3">OF101</strain>
    </source>
</reference>
<accession>A0A7S1QIY4</accession>
<feature type="domain" description="NADAR" evidence="2">
    <location>
        <begin position="135"/>
        <end position="290"/>
    </location>
</feature>
<dbReference type="EMBL" id="HBGE01044144">
    <property type="protein sequence ID" value="CAD9140322.1"/>
    <property type="molecule type" value="Transcribed_RNA"/>
</dbReference>
<dbReference type="InterPro" id="IPR037238">
    <property type="entry name" value="YbiA-like_sf"/>
</dbReference>
<proteinExistence type="predicted"/>
<evidence type="ECO:0000256" key="1">
    <source>
        <dbReference type="SAM" id="MobiDB-lite"/>
    </source>
</evidence>
<dbReference type="InterPro" id="IPR012816">
    <property type="entry name" value="NADAR"/>
</dbReference>